<comment type="caution">
    <text evidence="2">The sequence shown here is derived from an EMBL/GenBank/DDBJ whole genome shotgun (WGS) entry which is preliminary data.</text>
</comment>
<evidence type="ECO:0000256" key="1">
    <source>
        <dbReference type="SAM" id="MobiDB-lite"/>
    </source>
</evidence>
<evidence type="ECO:0000313" key="3">
    <source>
        <dbReference type="Proteomes" id="UP000287651"/>
    </source>
</evidence>
<sequence length="83" mass="9134">MDLQMMEEDGVEEAEEEAVELELADSTDSSVLVNGNEGEEQWGTSDVPGQAVADRRTVPLVAGDKRHVRADVIVDRRTVPLNR</sequence>
<dbReference type="AlphaFoldDB" id="A0A426YGI2"/>
<reference evidence="2 3" key="1">
    <citation type="journal article" date="2014" name="Agronomy (Basel)">
        <title>A Draft Genome Sequence for Ensete ventricosum, the Drought-Tolerant Tree Against Hunger.</title>
        <authorList>
            <person name="Harrison J."/>
            <person name="Moore K.A."/>
            <person name="Paszkiewicz K."/>
            <person name="Jones T."/>
            <person name="Grant M."/>
            <person name="Ambacheew D."/>
            <person name="Muzemil S."/>
            <person name="Studholme D.J."/>
        </authorList>
    </citation>
    <scope>NUCLEOTIDE SEQUENCE [LARGE SCALE GENOMIC DNA]</scope>
</reference>
<proteinExistence type="predicted"/>
<name>A0A426YGI2_ENSVE</name>
<organism evidence="2 3">
    <name type="scientific">Ensete ventricosum</name>
    <name type="common">Abyssinian banana</name>
    <name type="synonym">Musa ensete</name>
    <dbReference type="NCBI Taxonomy" id="4639"/>
    <lineage>
        <taxon>Eukaryota</taxon>
        <taxon>Viridiplantae</taxon>
        <taxon>Streptophyta</taxon>
        <taxon>Embryophyta</taxon>
        <taxon>Tracheophyta</taxon>
        <taxon>Spermatophyta</taxon>
        <taxon>Magnoliopsida</taxon>
        <taxon>Liliopsida</taxon>
        <taxon>Zingiberales</taxon>
        <taxon>Musaceae</taxon>
        <taxon>Ensete</taxon>
    </lineage>
</organism>
<gene>
    <name evidence="2" type="ORF">B296_00040045</name>
</gene>
<feature type="region of interest" description="Disordered" evidence="1">
    <location>
        <begin position="22"/>
        <end position="47"/>
    </location>
</feature>
<accession>A0A426YGI2</accession>
<evidence type="ECO:0000313" key="2">
    <source>
        <dbReference type="EMBL" id="RRT50859.1"/>
    </source>
</evidence>
<dbReference type="EMBL" id="AMZH03012530">
    <property type="protein sequence ID" value="RRT50859.1"/>
    <property type="molecule type" value="Genomic_DNA"/>
</dbReference>
<dbReference type="Proteomes" id="UP000287651">
    <property type="component" value="Unassembled WGS sequence"/>
</dbReference>
<protein>
    <submittedName>
        <fullName evidence="2">Uncharacterized protein</fullName>
    </submittedName>
</protein>